<evidence type="ECO:0000256" key="1">
    <source>
        <dbReference type="SAM" id="MobiDB-lite"/>
    </source>
</evidence>
<dbReference type="Proteomes" id="UP001286456">
    <property type="component" value="Unassembled WGS sequence"/>
</dbReference>
<dbReference type="EMBL" id="JAUEPO010000001">
    <property type="protein sequence ID" value="KAK3335574.1"/>
    <property type="molecule type" value="Genomic_DNA"/>
</dbReference>
<reference evidence="2" key="2">
    <citation type="submission" date="2023-06" db="EMBL/GenBank/DDBJ databases">
        <authorList>
            <consortium name="Lawrence Berkeley National Laboratory"/>
            <person name="Haridas S."/>
            <person name="Hensen N."/>
            <person name="Bonometti L."/>
            <person name="Westerberg I."/>
            <person name="Brannstrom I.O."/>
            <person name="Guillou S."/>
            <person name="Cros-Aarteil S."/>
            <person name="Calhoun S."/>
            <person name="Kuo A."/>
            <person name="Mondo S."/>
            <person name="Pangilinan J."/>
            <person name="Riley R."/>
            <person name="Labutti K."/>
            <person name="Andreopoulos B."/>
            <person name="Lipzen A."/>
            <person name="Chen C."/>
            <person name="Yanf M."/>
            <person name="Daum C."/>
            <person name="Ng V."/>
            <person name="Clum A."/>
            <person name="Steindorff A."/>
            <person name="Ohm R."/>
            <person name="Martin F."/>
            <person name="Silar P."/>
            <person name="Natvig D."/>
            <person name="Lalanne C."/>
            <person name="Gautier V."/>
            <person name="Ament-Velasquez S.L."/>
            <person name="Kruys A."/>
            <person name="Hutchinson M.I."/>
            <person name="Powell A.J."/>
            <person name="Barry K."/>
            <person name="Miller A.N."/>
            <person name="Grigoriev I.V."/>
            <person name="Debuchy R."/>
            <person name="Gladieux P."/>
            <person name="Thoren M.H."/>
            <person name="Johannesson H."/>
        </authorList>
    </citation>
    <scope>NUCLEOTIDE SEQUENCE</scope>
    <source>
        <strain evidence="2">SMH4131-1</strain>
    </source>
</reference>
<gene>
    <name evidence="2" type="ORF">B0T19DRAFT_12199</name>
</gene>
<name>A0AAE0J273_9PEZI</name>
<feature type="compositionally biased region" description="Basic and acidic residues" evidence="1">
    <location>
        <begin position="267"/>
        <end position="278"/>
    </location>
</feature>
<sequence>MAPNGGYELEQHLVCVLSDGHFVIAQRGNTPDFELMPESQAAKILQFMTDPYYKNLAIAINQYWAVQEEEGVNFSLSTGTVAAQSAPGMLIVLNLAQNITRVAAGVEPFPLTPNFQLEFANDLECVWTYLLDLDYDVFHLFFCHEKKIPGHLFEHVGDRDAWVPRHIMSMDMDEMVKLREENGWTLWQGDVLPALFKEIRKACAEARRRGLSPARKCPDERTLRGPGNGPPQSNGGGGGGGGGGGFDMTRYPPRPTLRSHSQYHAHHSNDEGNGHGTE</sequence>
<evidence type="ECO:0000313" key="2">
    <source>
        <dbReference type="EMBL" id="KAK3335574.1"/>
    </source>
</evidence>
<feature type="region of interest" description="Disordered" evidence="1">
    <location>
        <begin position="210"/>
        <end position="278"/>
    </location>
</feature>
<organism evidence="2 3">
    <name type="scientific">Cercophora scortea</name>
    <dbReference type="NCBI Taxonomy" id="314031"/>
    <lineage>
        <taxon>Eukaryota</taxon>
        <taxon>Fungi</taxon>
        <taxon>Dikarya</taxon>
        <taxon>Ascomycota</taxon>
        <taxon>Pezizomycotina</taxon>
        <taxon>Sordariomycetes</taxon>
        <taxon>Sordariomycetidae</taxon>
        <taxon>Sordariales</taxon>
        <taxon>Lasiosphaeriaceae</taxon>
        <taxon>Cercophora</taxon>
    </lineage>
</organism>
<keyword evidence="3" id="KW-1185">Reference proteome</keyword>
<reference evidence="2" key="1">
    <citation type="journal article" date="2023" name="Mol. Phylogenet. Evol.">
        <title>Genome-scale phylogeny and comparative genomics of the fungal order Sordariales.</title>
        <authorList>
            <person name="Hensen N."/>
            <person name="Bonometti L."/>
            <person name="Westerberg I."/>
            <person name="Brannstrom I.O."/>
            <person name="Guillou S."/>
            <person name="Cros-Aarteil S."/>
            <person name="Calhoun S."/>
            <person name="Haridas S."/>
            <person name="Kuo A."/>
            <person name="Mondo S."/>
            <person name="Pangilinan J."/>
            <person name="Riley R."/>
            <person name="LaButti K."/>
            <person name="Andreopoulos B."/>
            <person name="Lipzen A."/>
            <person name="Chen C."/>
            <person name="Yan M."/>
            <person name="Daum C."/>
            <person name="Ng V."/>
            <person name="Clum A."/>
            <person name="Steindorff A."/>
            <person name="Ohm R.A."/>
            <person name="Martin F."/>
            <person name="Silar P."/>
            <person name="Natvig D.O."/>
            <person name="Lalanne C."/>
            <person name="Gautier V."/>
            <person name="Ament-Velasquez S.L."/>
            <person name="Kruys A."/>
            <person name="Hutchinson M.I."/>
            <person name="Powell A.J."/>
            <person name="Barry K."/>
            <person name="Miller A.N."/>
            <person name="Grigoriev I.V."/>
            <person name="Debuchy R."/>
            <person name="Gladieux P."/>
            <person name="Hiltunen Thoren M."/>
            <person name="Johannesson H."/>
        </authorList>
    </citation>
    <scope>NUCLEOTIDE SEQUENCE</scope>
    <source>
        <strain evidence="2">SMH4131-1</strain>
    </source>
</reference>
<dbReference type="AlphaFoldDB" id="A0AAE0J273"/>
<accession>A0AAE0J273</accession>
<proteinExistence type="predicted"/>
<comment type="caution">
    <text evidence="2">The sequence shown here is derived from an EMBL/GenBank/DDBJ whole genome shotgun (WGS) entry which is preliminary data.</text>
</comment>
<evidence type="ECO:0000313" key="3">
    <source>
        <dbReference type="Proteomes" id="UP001286456"/>
    </source>
</evidence>
<feature type="compositionally biased region" description="Gly residues" evidence="1">
    <location>
        <begin position="234"/>
        <end position="246"/>
    </location>
</feature>
<protein>
    <submittedName>
        <fullName evidence="2">Uncharacterized protein</fullName>
    </submittedName>
</protein>